<keyword evidence="1" id="KW-0812">Transmembrane</keyword>
<keyword evidence="1" id="KW-0472">Membrane</keyword>
<dbReference type="PANTHER" id="PTHR36435">
    <property type="entry name" value="SLR1288 PROTEIN"/>
    <property type="match status" value="1"/>
</dbReference>
<dbReference type="EMBL" id="CP141615">
    <property type="protein sequence ID" value="WRP18718.1"/>
    <property type="molecule type" value="Genomic_DNA"/>
</dbReference>
<feature type="transmembrane region" description="Helical" evidence="1">
    <location>
        <begin position="172"/>
        <end position="188"/>
    </location>
</feature>
<evidence type="ECO:0000313" key="4">
    <source>
        <dbReference type="Proteomes" id="UP001332192"/>
    </source>
</evidence>
<dbReference type="RefSeq" id="WP_324717991.1">
    <property type="nucleotide sequence ID" value="NZ_CP141615.1"/>
</dbReference>
<dbReference type="InterPro" id="IPR003675">
    <property type="entry name" value="Rce1/LyrA-like_dom"/>
</dbReference>
<dbReference type="Proteomes" id="UP001332192">
    <property type="component" value="Chromosome"/>
</dbReference>
<keyword evidence="4" id="KW-1185">Reference proteome</keyword>
<proteinExistence type="predicted"/>
<evidence type="ECO:0000259" key="2">
    <source>
        <dbReference type="Pfam" id="PF02517"/>
    </source>
</evidence>
<gene>
    <name evidence="3" type="ORF">U7230_06915</name>
</gene>
<name>A0ABZ1C3V8_9FIRM</name>
<feature type="transmembrane region" description="Helical" evidence="1">
    <location>
        <begin position="12"/>
        <end position="31"/>
    </location>
</feature>
<dbReference type="PANTHER" id="PTHR36435:SF1">
    <property type="entry name" value="CAAX AMINO TERMINAL PROTEASE FAMILY PROTEIN"/>
    <property type="match status" value="1"/>
</dbReference>
<organism evidence="3 4">
    <name type="scientific">Carboxydichorda subterranea</name>
    <dbReference type="NCBI Taxonomy" id="3109565"/>
    <lineage>
        <taxon>Bacteria</taxon>
        <taxon>Bacillati</taxon>
        <taxon>Bacillota</taxon>
        <taxon>Limnochordia</taxon>
        <taxon>Limnochordales</taxon>
        <taxon>Geochordaceae</taxon>
        <taxon>Carboxydichorda</taxon>
    </lineage>
</organism>
<feature type="domain" description="CAAX prenyl protease 2/Lysostaphin resistance protein A-like" evidence="2">
    <location>
        <begin position="93"/>
        <end position="183"/>
    </location>
</feature>
<dbReference type="Pfam" id="PF02517">
    <property type="entry name" value="Rce1-like"/>
    <property type="match status" value="1"/>
</dbReference>
<reference evidence="3 4" key="1">
    <citation type="journal article" date="2024" name="Front. Microbiol.">
        <title>Novel thermophilic genera Geochorda gen. nov. and Carboxydochorda gen. nov. from the deep terrestrial subsurface reveal the ecophysiological diversity in the class Limnochordia.</title>
        <authorList>
            <person name="Karnachuk O.V."/>
            <person name="Lukina A.P."/>
            <person name="Avakyan M.R."/>
            <person name="Kadnikov V.V."/>
            <person name="Begmatov S."/>
            <person name="Beletsky A.V."/>
            <person name="Vlasova K.G."/>
            <person name="Novikov A.A."/>
            <person name="Shcherbakova V.A."/>
            <person name="Mardanov A.V."/>
            <person name="Ravin N.V."/>
        </authorList>
    </citation>
    <scope>NUCLEOTIDE SEQUENCE [LARGE SCALE GENOMIC DNA]</scope>
    <source>
        <strain evidence="3 4">L945</strain>
    </source>
</reference>
<dbReference type="InterPro" id="IPR052710">
    <property type="entry name" value="CAAX_protease"/>
</dbReference>
<feature type="transmembrane region" description="Helical" evidence="1">
    <location>
        <begin position="117"/>
        <end position="136"/>
    </location>
</feature>
<feature type="transmembrane region" description="Helical" evidence="1">
    <location>
        <begin position="51"/>
        <end position="73"/>
    </location>
</feature>
<protein>
    <submittedName>
        <fullName evidence="3">Type II CAAX endopeptidase family protein</fullName>
    </submittedName>
</protein>
<feature type="transmembrane region" description="Helical" evidence="1">
    <location>
        <begin position="85"/>
        <end position="105"/>
    </location>
</feature>
<accession>A0ABZ1C3V8</accession>
<evidence type="ECO:0000313" key="3">
    <source>
        <dbReference type="EMBL" id="WRP18718.1"/>
    </source>
</evidence>
<keyword evidence="1" id="KW-1133">Transmembrane helix</keyword>
<sequence>MRQQERPISLPLLYLTTANFGVLGLVILWMSHSGDHGWWTRFVARPDPWQVLGWGTALALAVVMFEIAVATLLPDRLWADDGTNAYLSNLSHLHIFLLMALTAVAEELFFRAAIQSLLVDWLSSALLGIPIAAVIFAATHVRYLKQPVLLGGAWAIGLALGLGYWLTGSLWTSVWAHFLINFVMSVFGKKGWFLPRREPQVSGRED</sequence>
<evidence type="ECO:0000256" key="1">
    <source>
        <dbReference type="SAM" id="Phobius"/>
    </source>
</evidence>
<feature type="transmembrane region" description="Helical" evidence="1">
    <location>
        <begin position="148"/>
        <end position="166"/>
    </location>
</feature>